<gene>
    <name evidence="2" type="ORF">IC007_0492</name>
</gene>
<protein>
    <submittedName>
        <fullName evidence="2">Uncharacterized protein</fullName>
    </submittedName>
</protein>
<sequence>MTGQFTFTDACIFLLLIFHMKRKAISGILGGLIMIIILVGSLSLLMFIEREESSLYLSQRSSISNSLEFSPIEEIYSSQGQPELVSSSGKTLTINYVIFPNGNVKREDLTIASTPVPVSSLAQGYNGWFIVVTNNGEEYNVSSCSLNLDPSHLQNTEVGITHAISLKMPYVIEEASSLAFHDTSGVQLVSQVINGTYYQGFSNVTMIYTFPENITFCVAMYFFKDGEPAPSPFGILLYTSGGYGTNVYHYYYEYFYAQNENDGVQLFWNSSYPVENSDYNHLNGSDYYDYEFNNMYRYTQIHDAITNGYLSVVLYKISLQDLGGTWYISIGSAGPGITYNESEPFQTSTYYPVGTEVPITSSTVYEVYLLAPSNAMIVTN</sequence>
<dbReference type="AlphaFoldDB" id="A0A510E0M1"/>
<organism evidence="2 3">
    <name type="scientific">Sulfuracidifex tepidarius</name>
    <dbReference type="NCBI Taxonomy" id="1294262"/>
    <lineage>
        <taxon>Archaea</taxon>
        <taxon>Thermoproteota</taxon>
        <taxon>Thermoprotei</taxon>
        <taxon>Sulfolobales</taxon>
        <taxon>Sulfolobaceae</taxon>
        <taxon>Sulfuracidifex</taxon>
    </lineage>
</organism>
<reference evidence="3" key="1">
    <citation type="submission" date="2018-09" db="EMBL/GenBank/DDBJ databases">
        <title>Complete Genome Sequencing of Sulfolobus sp. JCM 16834.</title>
        <authorList>
            <person name="Kato S."/>
            <person name="Itoh T."/>
            <person name="Ohkuma M."/>
        </authorList>
    </citation>
    <scope>NUCLEOTIDE SEQUENCE [LARGE SCALE GENOMIC DNA]</scope>
    <source>
        <strain evidence="3">IC-007</strain>
    </source>
</reference>
<keyword evidence="1" id="KW-0472">Membrane</keyword>
<accession>A0A510E0M1</accession>
<feature type="transmembrane region" description="Helical" evidence="1">
    <location>
        <begin position="24"/>
        <end position="48"/>
    </location>
</feature>
<dbReference type="Proteomes" id="UP000325030">
    <property type="component" value="Chromosome"/>
</dbReference>
<proteinExistence type="predicted"/>
<keyword evidence="1" id="KW-1133">Transmembrane helix</keyword>
<keyword evidence="1" id="KW-0812">Transmembrane</keyword>
<evidence type="ECO:0000313" key="2">
    <source>
        <dbReference type="EMBL" id="BBG25987.1"/>
    </source>
</evidence>
<evidence type="ECO:0000256" key="1">
    <source>
        <dbReference type="SAM" id="Phobius"/>
    </source>
</evidence>
<name>A0A510E0M1_9CREN</name>
<dbReference type="EMBL" id="AP018930">
    <property type="protein sequence ID" value="BBG25987.1"/>
    <property type="molecule type" value="Genomic_DNA"/>
</dbReference>
<evidence type="ECO:0000313" key="3">
    <source>
        <dbReference type="Proteomes" id="UP000325030"/>
    </source>
</evidence>